<dbReference type="PATRIC" id="fig|762836.4.peg.4154"/>
<dbReference type="Gene3D" id="1.10.287.1260">
    <property type="match status" value="1"/>
</dbReference>
<dbReference type="EMBL" id="LROM01000112">
    <property type="protein sequence ID" value="OEZ96251.1"/>
    <property type="molecule type" value="Genomic_DNA"/>
</dbReference>
<dbReference type="InterPro" id="IPR006685">
    <property type="entry name" value="MscS_channel_2nd"/>
</dbReference>
<proteinExistence type="predicted"/>
<dbReference type="SUPFAM" id="SSF50182">
    <property type="entry name" value="Sm-like ribonucleoproteins"/>
    <property type="match status" value="1"/>
</dbReference>
<keyword evidence="4 6" id="KW-0472">Membrane</keyword>
<evidence type="ECO:0000256" key="6">
    <source>
        <dbReference type="SAM" id="Phobius"/>
    </source>
</evidence>
<feature type="region of interest" description="Disordered" evidence="5">
    <location>
        <begin position="347"/>
        <end position="374"/>
    </location>
</feature>
<comment type="subcellular location">
    <subcellularLocation>
        <location evidence="1">Membrane</location>
    </subcellularLocation>
</comment>
<feature type="transmembrane region" description="Helical" evidence="6">
    <location>
        <begin position="58"/>
        <end position="76"/>
    </location>
</feature>
<dbReference type="Pfam" id="PF00924">
    <property type="entry name" value="MS_channel_2nd"/>
    <property type="match status" value="1"/>
</dbReference>
<dbReference type="InterPro" id="IPR010920">
    <property type="entry name" value="LSM_dom_sf"/>
</dbReference>
<dbReference type="PANTHER" id="PTHR30566:SF25">
    <property type="entry name" value="INNER MEMBRANE PROTEIN"/>
    <property type="match status" value="1"/>
</dbReference>
<dbReference type="InterPro" id="IPR023408">
    <property type="entry name" value="MscS_beta-dom_sf"/>
</dbReference>
<dbReference type="Proteomes" id="UP000175989">
    <property type="component" value="Unassembled WGS sequence"/>
</dbReference>
<evidence type="ECO:0000256" key="3">
    <source>
        <dbReference type="ARBA" id="ARBA00022989"/>
    </source>
</evidence>
<dbReference type="GO" id="GO:0016020">
    <property type="term" value="C:membrane"/>
    <property type="evidence" value="ECO:0007669"/>
    <property type="project" value="UniProtKB-SubCell"/>
</dbReference>
<accession>A0A1E7WDW5</accession>
<feature type="transmembrane region" description="Helical" evidence="6">
    <location>
        <begin position="16"/>
        <end position="37"/>
    </location>
</feature>
<feature type="transmembrane region" description="Helical" evidence="6">
    <location>
        <begin position="139"/>
        <end position="160"/>
    </location>
</feature>
<reference evidence="9" key="1">
    <citation type="journal article" date="2016" name="Front. Microbiol.">
        <title>Molecular Keys to the Janthinobacterium and Duganella spp. Interaction with the Plant Pathogen Fusarium graminearum.</title>
        <authorList>
            <person name="Haack F.S."/>
            <person name="Poehlein A."/>
            <person name="Kroger C."/>
            <person name="Voigt C.A."/>
            <person name="Piepenbring M."/>
            <person name="Bode H.B."/>
            <person name="Daniel R."/>
            <person name="Schafer W."/>
            <person name="Streit W.R."/>
        </authorList>
    </citation>
    <scope>NUCLEOTIDE SEQUENCE [LARGE SCALE GENOMIC DNA]</scope>
    <source>
        <strain evidence="9">T54</strain>
    </source>
</reference>
<keyword evidence="2 6" id="KW-0812">Transmembrane</keyword>
<sequence length="374" mass="41220">MEIEYFTDLQQGPWRAAAAVAISAVIFVAIALVLHRAGIELLKRIARHRPYTTNAIKYAFRPSQVAAVLFALRLVLTGAPETTPFLTSFSRVVSVLLIICLTWLAIACVNSINKTISDLNPVDVLDNMRARRVLTQTSVLTRSANAIIVLLGLGFMLLTLPGARQFGASLLASAGVAGLVAGIAAKPVLGNFIAGLQIAFSQPIRIDDVLIVKGEWGRVERITGTYVVVRIWDERRMIVPLQWFIENPFENWTHTSSSILGTVFLWLDFSVPVQKVRTEFERITHASTRWDQRVCVLHVTDANEKGMQLRLLVSAVDSGTAFDLRCEIREAMIAFVAANYPDSLPRLRPVLDSPGPQDDTLGMRPVKVADSPPP</sequence>
<evidence type="ECO:0000256" key="4">
    <source>
        <dbReference type="ARBA" id="ARBA00023136"/>
    </source>
</evidence>
<evidence type="ECO:0000256" key="2">
    <source>
        <dbReference type="ARBA" id="ARBA00022692"/>
    </source>
</evidence>
<dbReference type="OrthoDB" id="9792218at2"/>
<comment type="caution">
    <text evidence="8">The sequence shown here is derived from an EMBL/GenBank/DDBJ whole genome shotgun (WGS) entry which is preliminary data.</text>
</comment>
<dbReference type="Gene3D" id="2.30.30.60">
    <property type="match status" value="1"/>
</dbReference>
<name>A0A1E7WDW5_9BURK</name>
<dbReference type="AlphaFoldDB" id="A0A1E7WDW5"/>
<protein>
    <submittedName>
        <fullName evidence="8">Miniconductance mechanosensitive channel MscM</fullName>
    </submittedName>
</protein>
<keyword evidence="9" id="KW-1185">Reference proteome</keyword>
<evidence type="ECO:0000259" key="7">
    <source>
        <dbReference type="Pfam" id="PF00924"/>
    </source>
</evidence>
<evidence type="ECO:0000256" key="1">
    <source>
        <dbReference type="ARBA" id="ARBA00004370"/>
    </source>
</evidence>
<evidence type="ECO:0000313" key="8">
    <source>
        <dbReference type="EMBL" id="OEZ96251.1"/>
    </source>
</evidence>
<gene>
    <name evidence="8" type="primary">mscM</name>
    <name evidence="8" type="ORF">DUPY_40300</name>
</gene>
<dbReference type="GO" id="GO:0008381">
    <property type="term" value="F:mechanosensitive monoatomic ion channel activity"/>
    <property type="evidence" value="ECO:0007669"/>
    <property type="project" value="UniProtKB-ARBA"/>
</dbReference>
<keyword evidence="3 6" id="KW-1133">Transmembrane helix</keyword>
<dbReference type="RefSeq" id="WP_070250501.1">
    <property type="nucleotide sequence ID" value="NZ_LROM01000112.1"/>
</dbReference>
<organism evidence="8 9">
    <name type="scientific">Duganella phyllosphaerae</name>
    <dbReference type="NCBI Taxonomy" id="762836"/>
    <lineage>
        <taxon>Bacteria</taxon>
        <taxon>Pseudomonadati</taxon>
        <taxon>Pseudomonadota</taxon>
        <taxon>Betaproteobacteria</taxon>
        <taxon>Burkholderiales</taxon>
        <taxon>Oxalobacteraceae</taxon>
        <taxon>Telluria group</taxon>
        <taxon>Duganella</taxon>
    </lineage>
</organism>
<feature type="transmembrane region" description="Helical" evidence="6">
    <location>
        <begin position="166"/>
        <end position="185"/>
    </location>
</feature>
<dbReference type="PANTHER" id="PTHR30566">
    <property type="entry name" value="YNAI-RELATED MECHANOSENSITIVE ION CHANNEL"/>
    <property type="match status" value="1"/>
</dbReference>
<feature type="transmembrane region" description="Helical" evidence="6">
    <location>
        <begin position="88"/>
        <end position="109"/>
    </location>
</feature>
<evidence type="ECO:0000256" key="5">
    <source>
        <dbReference type="SAM" id="MobiDB-lite"/>
    </source>
</evidence>
<evidence type="ECO:0000313" key="9">
    <source>
        <dbReference type="Proteomes" id="UP000175989"/>
    </source>
</evidence>
<feature type="domain" description="Mechanosensitive ion channel MscS" evidence="7">
    <location>
        <begin position="188"/>
        <end position="254"/>
    </location>
</feature>